<evidence type="ECO:0000259" key="1">
    <source>
        <dbReference type="SMART" id="SM00901"/>
    </source>
</evidence>
<evidence type="ECO:0000313" key="4">
    <source>
        <dbReference type="Proteomes" id="UP000095412"/>
    </source>
</evidence>
<evidence type="ECO:0000313" key="3">
    <source>
        <dbReference type="EMBL" id="SCS54436.1"/>
    </source>
</evidence>
<accession>A0A1D4IYK2</accession>
<feature type="domain" description="FRG" evidence="1">
    <location>
        <begin position="26"/>
        <end position="127"/>
    </location>
</feature>
<evidence type="ECO:0000313" key="5">
    <source>
        <dbReference type="Proteomes" id="UP000095768"/>
    </source>
</evidence>
<reference evidence="2 4" key="1">
    <citation type="submission" date="2016-09" db="EMBL/GenBank/DDBJ databases">
        <authorList>
            <consortium name="Pathogen Informatics"/>
            <person name="Sun Q."/>
            <person name="Inoue M."/>
        </authorList>
    </citation>
    <scope>NUCLEOTIDE SEQUENCE [LARGE SCALE GENOMIC DNA]</scope>
    <source>
        <strain evidence="2 4">82C</strain>
    </source>
</reference>
<proteinExistence type="predicted"/>
<name>A0A1D4IYK2_9STAP</name>
<dbReference type="Proteomes" id="UP000095412">
    <property type="component" value="Unassembled WGS sequence"/>
</dbReference>
<dbReference type="RefSeq" id="WP_069994480.1">
    <property type="nucleotide sequence ID" value="NZ_FMPG01000002.1"/>
</dbReference>
<evidence type="ECO:0000313" key="2">
    <source>
        <dbReference type="EMBL" id="SCS36452.1"/>
    </source>
</evidence>
<dbReference type="EMBL" id="FMPI01000002">
    <property type="protein sequence ID" value="SCS36452.1"/>
    <property type="molecule type" value="Genomic_DNA"/>
</dbReference>
<sequence length="352" mass="41321">MGKIKNISEFIKEIQQATDYFKSTLGIDMVCYRGESKKHDYPGMPNLFRNPNYRGRNFEKNILDEVITNKLSENKNYLQAAMNAQHGGFPSRLLDVSFNSLIALFFAVTPHFTEDIDSRDDNDGKVFIYAIDKMYSSNNETIQRYFENMLNGKIGLNRLQGYVHRLIDYTNLNERIKAQQGGLILFSGNDYISIPEWKTKIITIDCEFKEQIRTDLKQLFGINMGSIYPESEHLVNYLTDKALLLAEHNDYQDLLYELDRQINFFLTSIFDTFENEKYRAKIKFLMQVEKYLLIYTQSIREFKVTETSSEFKAFKNSVNCKISEFIDNVNYYLPKGYTFIPFDKLSLKKDEE</sequence>
<keyword evidence="4" id="KW-1185">Reference proteome</keyword>
<dbReference type="SMART" id="SM00901">
    <property type="entry name" value="FRG"/>
    <property type="match status" value="1"/>
</dbReference>
<organism evidence="3 5">
    <name type="scientific">Staphylococcus caeli</name>
    <dbReference type="NCBI Taxonomy" id="2201815"/>
    <lineage>
        <taxon>Bacteria</taxon>
        <taxon>Bacillati</taxon>
        <taxon>Bacillota</taxon>
        <taxon>Bacilli</taxon>
        <taxon>Bacillales</taxon>
        <taxon>Staphylococcaceae</taxon>
        <taxon>Staphylococcus</taxon>
    </lineage>
</organism>
<protein>
    <submittedName>
        <fullName evidence="3">FRG domain</fullName>
    </submittedName>
</protein>
<reference evidence="3 5" key="2">
    <citation type="submission" date="2016-09" db="EMBL/GenBank/DDBJ databases">
        <authorList>
            <consortium name="Pathogen Informatics"/>
        </authorList>
    </citation>
    <scope>NUCLEOTIDE SEQUENCE [LARGE SCALE GENOMIC DNA]</scope>
    <source>
        <strain evidence="3 5">82B</strain>
    </source>
</reference>
<dbReference type="AlphaFoldDB" id="A0A1D4IYK2"/>
<dbReference type="InterPro" id="IPR014966">
    <property type="entry name" value="FRG-dom"/>
</dbReference>
<dbReference type="OrthoDB" id="9816036at2"/>
<dbReference type="Pfam" id="PF08867">
    <property type="entry name" value="FRG"/>
    <property type="match status" value="1"/>
</dbReference>
<gene>
    <name evidence="3" type="ORF">SAMEA2297795_00658</name>
    <name evidence="2" type="ORF">SAMEA2297796_00334</name>
</gene>
<dbReference type="Proteomes" id="UP000095768">
    <property type="component" value="Unassembled WGS sequence"/>
</dbReference>
<dbReference type="EMBL" id="FMPG01000002">
    <property type="protein sequence ID" value="SCS54436.1"/>
    <property type="molecule type" value="Genomic_DNA"/>
</dbReference>